<evidence type="ECO:0000313" key="3">
    <source>
        <dbReference type="Proteomes" id="UP000250043"/>
    </source>
</evidence>
<protein>
    <submittedName>
        <fullName evidence="2">Uncharacterized protein</fullName>
    </submittedName>
</protein>
<organism evidence="2 3">
    <name type="scientific">Obba rivulosa</name>
    <dbReference type="NCBI Taxonomy" id="1052685"/>
    <lineage>
        <taxon>Eukaryota</taxon>
        <taxon>Fungi</taxon>
        <taxon>Dikarya</taxon>
        <taxon>Basidiomycota</taxon>
        <taxon>Agaricomycotina</taxon>
        <taxon>Agaricomycetes</taxon>
        <taxon>Polyporales</taxon>
        <taxon>Gelatoporiaceae</taxon>
        <taxon>Obba</taxon>
    </lineage>
</organism>
<gene>
    <name evidence="2" type="ORF">OBBRIDRAFT_793914</name>
</gene>
<feature type="region of interest" description="Disordered" evidence="1">
    <location>
        <begin position="1"/>
        <end position="23"/>
    </location>
</feature>
<dbReference type="Proteomes" id="UP000250043">
    <property type="component" value="Unassembled WGS sequence"/>
</dbReference>
<dbReference type="EMBL" id="KV722419">
    <property type="protein sequence ID" value="OCH89767.1"/>
    <property type="molecule type" value="Genomic_DNA"/>
</dbReference>
<sequence>MGDRDHHLGARPSHLGHKQWGQTPQLRQWTQNVRCADVHGVRDCPCRQSRGEGHQEVGFLLLVRFKTMPMELLANKVELLLGDACLADGRSDANQADAGMSKHESTSSSTRSGGYLSALLPFVVAEVVIRLRGKVLGVFVVIEIEILEKKADNKMRRESEGR</sequence>
<keyword evidence="3" id="KW-1185">Reference proteome</keyword>
<accession>A0A8E2B048</accession>
<dbReference type="AlphaFoldDB" id="A0A8E2B048"/>
<name>A0A8E2B048_9APHY</name>
<proteinExistence type="predicted"/>
<evidence type="ECO:0000313" key="2">
    <source>
        <dbReference type="EMBL" id="OCH89767.1"/>
    </source>
</evidence>
<evidence type="ECO:0000256" key="1">
    <source>
        <dbReference type="SAM" id="MobiDB-lite"/>
    </source>
</evidence>
<reference evidence="2 3" key="1">
    <citation type="submission" date="2016-07" db="EMBL/GenBank/DDBJ databases">
        <title>Draft genome of the white-rot fungus Obba rivulosa 3A-2.</title>
        <authorList>
            <consortium name="DOE Joint Genome Institute"/>
            <person name="Miettinen O."/>
            <person name="Riley R."/>
            <person name="Acob R."/>
            <person name="Barry K."/>
            <person name="Cullen D."/>
            <person name="De Vries R."/>
            <person name="Hainaut M."/>
            <person name="Hatakka A."/>
            <person name="Henrissat B."/>
            <person name="Hilden K."/>
            <person name="Kuo R."/>
            <person name="Labutti K."/>
            <person name="Lipzen A."/>
            <person name="Makela M.R."/>
            <person name="Sandor L."/>
            <person name="Spatafora J.W."/>
            <person name="Grigoriev I.V."/>
            <person name="Hibbett D.S."/>
        </authorList>
    </citation>
    <scope>NUCLEOTIDE SEQUENCE [LARGE SCALE GENOMIC DNA]</scope>
    <source>
        <strain evidence="2 3">3A-2</strain>
    </source>
</reference>